<dbReference type="AlphaFoldDB" id="A0A6H1Z6L4"/>
<name>A0A6H1Z6L4_9ZZZZ</name>
<feature type="region of interest" description="Disordered" evidence="1">
    <location>
        <begin position="1"/>
        <end position="31"/>
    </location>
</feature>
<proteinExistence type="predicted"/>
<feature type="region of interest" description="Disordered" evidence="1">
    <location>
        <begin position="83"/>
        <end position="129"/>
    </location>
</feature>
<reference evidence="2" key="1">
    <citation type="submission" date="2020-03" db="EMBL/GenBank/DDBJ databases">
        <title>The deep terrestrial virosphere.</title>
        <authorList>
            <person name="Holmfeldt K."/>
            <person name="Nilsson E."/>
            <person name="Simone D."/>
            <person name="Lopez-Fernandez M."/>
            <person name="Wu X."/>
            <person name="de Brujin I."/>
            <person name="Lundin D."/>
            <person name="Andersson A."/>
            <person name="Bertilsson S."/>
            <person name="Dopson M."/>
        </authorList>
    </citation>
    <scope>NUCLEOTIDE SEQUENCE</scope>
    <source>
        <strain evidence="3">MM415A00275</strain>
        <strain evidence="2">MM415B00324</strain>
    </source>
</reference>
<dbReference type="EMBL" id="MT141562">
    <property type="protein sequence ID" value="QJA43204.1"/>
    <property type="molecule type" value="Genomic_DNA"/>
</dbReference>
<protein>
    <submittedName>
        <fullName evidence="2">Uncharacterized protein</fullName>
    </submittedName>
</protein>
<evidence type="ECO:0000256" key="1">
    <source>
        <dbReference type="SAM" id="MobiDB-lite"/>
    </source>
</evidence>
<evidence type="ECO:0000313" key="3">
    <source>
        <dbReference type="EMBL" id="QJA83511.1"/>
    </source>
</evidence>
<sequence>MAEPIDTGAGAQTALPELPRPTSYRPGESNDPMWEEILAAFNEEHQAKYGMPMNRPWGADSDAQASYAALLAQYDAKRAPSAIEPSSGYYVGGSGAGSGKGRPGYDDPNAPGGTGGGGGGGGGGGVGRNPYENKNDALLAGFKNPLAAETYALAKSQIEYAQRRLSEIEQARKLGDMTGSLTSDEKKMFTEMEDSAVANLKSQVNAQTQDVWNTALAELVNRGVLQGTVGQKILGTISSENVRTIAEGSNAIRGQTNANMLQVQEGNKNRALQWDSMLGQESLGLLGIGQGYANADLNAQLQKLGLGVGANLQFAGIASQESMSAQNRALQMAIAALNAQTQSSIATAGYANQWKIAGLNAGTQLQLGGLYANAADKSSMYGAWGNMAPFVVGLATKYGPSIYDWWNTNYGGGSTPNDWYIDPTDYSTPGGWT</sequence>
<gene>
    <name evidence="3" type="ORF">MM415A00275_0016</name>
    <name evidence="2" type="ORF">MM415B00324_0034</name>
</gene>
<feature type="compositionally biased region" description="Gly residues" evidence="1">
    <location>
        <begin position="90"/>
        <end position="102"/>
    </location>
</feature>
<feature type="compositionally biased region" description="Gly residues" evidence="1">
    <location>
        <begin position="112"/>
        <end position="127"/>
    </location>
</feature>
<organism evidence="2">
    <name type="scientific">viral metagenome</name>
    <dbReference type="NCBI Taxonomy" id="1070528"/>
    <lineage>
        <taxon>unclassified sequences</taxon>
        <taxon>metagenomes</taxon>
        <taxon>organismal metagenomes</taxon>
    </lineage>
</organism>
<evidence type="ECO:0000313" key="2">
    <source>
        <dbReference type="EMBL" id="QJA43204.1"/>
    </source>
</evidence>
<accession>A0A6H1Z6L4</accession>
<dbReference type="EMBL" id="MT142512">
    <property type="protein sequence ID" value="QJA83511.1"/>
    <property type="molecule type" value="Genomic_DNA"/>
</dbReference>